<sequence length="195" mass="22098">MKMSDCVAPTSYNYLFKILLVGDPNVGKSSLLLRYIDNVFNEDTTTSIGVDFKFKSILIDDVIVKCQIYDTAGQEKFREIGNSYYNGAHAALLVFDGGDVSTFQVLEIWLRDIRKYNTNIKILLVCNKCDQPVNIPEGTISLYANEISEEGKWIKTSAKNGEGVTEAFETMIRMLLPKKDDENGIKKHKKKCIFF</sequence>
<dbReference type="SMART" id="SM00173">
    <property type="entry name" value="RAS"/>
    <property type="match status" value="1"/>
</dbReference>
<name>A0A5K1V166_ENTHI</name>
<evidence type="ECO:0000313" key="5">
    <source>
        <dbReference type="EMBL" id="GAT97062.1"/>
    </source>
</evidence>
<dbReference type="CDD" id="cd00154">
    <property type="entry name" value="Rab"/>
    <property type="match status" value="1"/>
</dbReference>
<comment type="similarity">
    <text evidence="1">Belongs to the small GTPase superfamily. Rho family.</text>
</comment>
<dbReference type="InterPro" id="IPR005225">
    <property type="entry name" value="Small_GTP-bd"/>
</dbReference>
<protein>
    <submittedName>
        <fullName evidence="5">Rab family GTPase</fullName>
    </submittedName>
</protein>
<dbReference type="PROSITE" id="PS51421">
    <property type="entry name" value="RAS"/>
    <property type="match status" value="1"/>
</dbReference>
<keyword evidence="3" id="KW-0342">GTP-binding</keyword>
<proteinExistence type="inferred from homology"/>
<dbReference type="VEuPathDB" id="AmoebaDB:EHI5A_208260"/>
<dbReference type="InterPro" id="IPR001806">
    <property type="entry name" value="Small_GTPase"/>
</dbReference>
<dbReference type="PANTHER" id="PTHR47977">
    <property type="entry name" value="RAS-RELATED PROTEIN RAB"/>
    <property type="match status" value="1"/>
</dbReference>
<dbReference type="AlphaFoldDB" id="A0A5K1V166"/>
<dbReference type="GO" id="GO:0005525">
    <property type="term" value="F:GTP binding"/>
    <property type="evidence" value="ECO:0007669"/>
    <property type="project" value="UniProtKB-KW"/>
</dbReference>
<accession>A0A5K1V166</accession>
<dbReference type="GO" id="GO:0003924">
    <property type="term" value="F:GTPase activity"/>
    <property type="evidence" value="ECO:0007669"/>
    <property type="project" value="InterPro"/>
</dbReference>
<comment type="caution">
    <text evidence="5">The sequence shown here is derived from an EMBL/GenBank/DDBJ whole genome shotgun (WGS) entry which is preliminary data.</text>
</comment>
<evidence type="ECO:0000313" key="6">
    <source>
        <dbReference type="Proteomes" id="UP000078387"/>
    </source>
</evidence>
<dbReference type="VEuPathDB" id="AmoebaDB:EHI_145720"/>
<dbReference type="SUPFAM" id="SSF52540">
    <property type="entry name" value="P-loop containing nucleoside triphosphate hydrolases"/>
    <property type="match status" value="1"/>
</dbReference>
<dbReference type="EMBL" id="BDEQ01000001">
    <property type="protein sequence ID" value="GAT97062.1"/>
    <property type="molecule type" value="Genomic_DNA"/>
</dbReference>
<evidence type="ECO:0000256" key="1">
    <source>
        <dbReference type="ARBA" id="ARBA00010142"/>
    </source>
</evidence>
<dbReference type="PRINTS" id="PR00449">
    <property type="entry name" value="RASTRNSFRMNG"/>
</dbReference>
<evidence type="ECO:0000256" key="4">
    <source>
        <dbReference type="ARBA" id="ARBA00023288"/>
    </source>
</evidence>
<evidence type="ECO:0000256" key="3">
    <source>
        <dbReference type="ARBA" id="ARBA00023134"/>
    </source>
</evidence>
<dbReference type="PROSITE" id="PS51419">
    <property type="entry name" value="RAB"/>
    <property type="match status" value="1"/>
</dbReference>
<dbReference type="VEuPathDB" id="AmoebaDB:EHI8A_099940"/>
<dbReference type="VEuPathDB" id="AmoebaDB:KM1_276000"/>
<gene>
    <name evidence="5" type="ORF">CL6EHI_145720</name>
</gene>
<dbReference type="Proteomes" id="UP000078387">
    <property type="component" value="Unassembled WGS sequence"/>
</dbReference>
<dbReference type="NCBIfam" id="TIGR00231">
    <property type="entry name" value="small_GTP"/>
    <property type="match status" value="1"/>
</dbReference>
<dbReference type="InterPro" id="IPR027417">
    <property type="entry name" value="P-loop_NTPase"/>
</dbReference>
<dbReference type="Pfam" id="PF00071">
    <property type="entry name" value="Ras"/>
    <property type="match status" value="1"/>
</dbReference>
<organism evidence="5 6">
    <name type="scientific">Entamoeba histolytica</name>
    <dbReference type="NCBI Taxonomy" id="5759"/>
    <lineage>
        <taxon>Eukaryota</taxon>
        <taxon>Amoebozoa</taxon>
        <taxon>Evosea</taxon>
        <taxon>Archamoebae</taxon>
        <taxon>Mastigamoebida</taxon>
        <taxon>Entamoebidae</taxon>
        <taxon>Entamoeba</taxon>
    </lineage>
</organism>
<evidence type="ECO:0000256" key="2">
    <source>
        <dbReference type="ARBA" id="ARBA00022741"/>
    </source>
</evidence>
<dbReference type="SMART" id="SM00174">
    <property type="entry name" value="RHO"/>
    <property type="match status" value="1"/>
</dbReference>
<dbReference type="Gene3D" id="3.40.50.300">
    <property type="entry name" value="P-loop containing nucleotide triphosphate hydrolases"/>
    <property type="match status" value="1"/>
</dbReference>
<dbReference type="SMART" id="SM00175">
    <property type="entry name" value="RAB"/>
    <property type="match status" value="1"/>
</dbReference>
<keyword evidence="2" id="KW-0547">Nucleotide-binding</keyword>
<keyword evidence="4" id="KW-0449">Lipoprotein</keyword>
<dbReference type="FunFam" id="3.40.50.300:FF:003594">
    <property type="entry name" value="Rab family GTPase"/>
    <property type="match status" value="1"/>
</dbReference>
<dbReference type="InterPro" id="IPR050227">
    <property type="entry name" value="Rab"/>
</dbReference>
<dbReference type="VEuPathDB" id="AmoebaDB:EHI7A_004960"/>
<reference evidence="5 6" key="1">
    <citation type="submission" date="2016-05" db="EMBL/GenBank/DDBJ databases">
        <title>First whole genome sequencing of Entamoeba histolytica HM1:IMSS-clone-6.</title>
        <authorList>
            <person name="Mukherjee Avik.K."/>
            <person name="Izumyama S."/>
            <person name="Nakada-Tsukui K."/>
            <person name="Nozaki T."/>
        </authorList>
    </citation>
    <scope>NUCLEOTIDE SEQUENCE [LARGE SCALE GENOMIC DNA]</scope>
    <source>
        <strain evidence="5 6">HM1:IMSS clone 6</strain>
    </source>
</reference>